<dbReference type="EMBL" id="CAXITT010000769">
    <property type="protein sequence ID" value="CAL1546092.1"/>
    <property type="molecule type" value="Genomic_DNA"/>
</dbReference>
<protein>
    <submittedName>
        <fullName evidence="1">Uncharacterized protein</fullName>
    </submittedName>
</protein>
<reference evidence="1 2" key="1">
    <citation type="submission" date="2024-04" db="EMBL/GenBank/DDBJ databases">
        <authorList>
            <consortium name="Genoscope - CEA"/>
            <person name="William W."/>
        </authorList>
    </citation>
    <scope>NUCLEOTIDE SEQUENCE [LARGE SCALE GENOMIC DNA]</scope>
</reference>
<name>A0AAV2IGC0_LYMST</name>
<keyword evidence="2" id="KW-1185">Reference proteome</keyword>
<organism evidence="1 2">
    <name type="scientific">Lymnaea stagnalis</name>
    <name type="common">Great pond snail</name>
    <name type="synonym">Helix stagnalis</name>
    <dbReference type="NCBI Taxonomy" id="6523"/>
    <lineage>
        <taxon>Eukaryota</taxon>
        <taxon>Metazoa</taxon>
        <taxon>Spiralia</taxon>
        <taxon>Lophotrochozoa</taxon>
        <taxon>Mollusca</taxon>
        <taxon>Gastropoda</taxon>
        <taxon>Heterobranchia</taxon>
        <taxon>Euthyneura</taxon>
        <taxon>Panpulmonata</taxon>
        <taxon>Hygrophila</taxon>
        <taxon>Lymnaeoidea</taxon>
        <taxon>Lymnaeidae</taxon>
        <taxon>Lymnaea</taxon>
    </lineage>
</organism>
<accession>A0AAV2IGC0</accession>
<dbReference type="AlphaFoldDB" id="A0AAV2IGC0"/>
<gene>
    <name evidence="1" type="ORF">GSLYS_00019469001</name>
</gene>
<proteinExistence type="predicted"/>
<dbReference type="Proteomes" id="UP001497497">
    <property type="component" value="Unassembled WGS sequence"/>
</dbReference>
<sequence>MTHRLRFGKQRLWIFCLLKRSGNMEMCTFLTYVLILNLVANSTAGQITFNSLERCFDNGEMLFCDVYGDARYFFFIKCPTNTYWTNQLNIVANDSGHLICLKCPPGTINEKPYHHDTVCEQDVSDLGKATLLTINIEEQCFTQYDFLRCETDTGWTDFITCTRNQKWTGYVIARKSDLECVGCPPNSFTPYDFHYNKTCIIREEKSNTSLDPPNSASTIRTKFINCLAYMFSIFLIKKSTFC</sequence>
<comment type="caution">
    <text evidence="1">The sequence shown here is derived from an EMBL/GenBank/DDBJ whole genome shotgun (WGS) entry which is preliminary data.</text>
</comment>
<evidence type="ECO:0000313" key="1">
    <source>
        <dbReference type="EMBL" id="CAL1546092.1"/>
    </source>
</evidence>
<evidence type="ECO:0000313" key="2">
    <source>
        <dbReference type="Proteomes" id="UP001497497"/>
    </source>
</evidence>